<protein>
    <submittedName>
        <fullName evidence="5">Insecticidal toxin complex protein</fullName>
    </submittedName>
</protein>
<dbReference type="InterPro" id="IPR046839">
    <property type="entry name" value="ABC_toxin_N"/>
</dbReference>
<feature type="coiled-coil region" evidence="1">
    <location>
        <begin position="2856"/>
        <end position="2890"/>
    </location>
</feature>
<evidence type="ECO:0000259" key="3">
    <source>
        <dbReference type="Pfam" id="PF18276"/>
    </source>
</evidence>
<keyword evidence="1" id="KW-0175">Coiled coil</keyword>
<proteinExistence type="predicted"/>
<gene>
    <name evidence="5" type="ORF">H480_36173</name>
</gene>
<evidence type="ECO:0000256" key="2">
    <source>
        <dbReference type="SAM" id="MobiDB-lite"/>
    </source>
</evidence>
<evidence type="ECO:0000313" key="5">
    <source>
        <dbReference type="EMBL" id="EOD63596.1"/>
    </source>
</evidence>
<keyword evidence="6" id="KW-1185">Reference proteome</keyword>
<sequence length="3346" mass="366220">MPDLIVVKLHPTQPVPVSAFRQALNGLTVTAFDLAFGDSTTGVPLGSAKGLADAHVPAGGLNPSDNSVDLTKTQIIQHYADTLVSPTPPTVIRSLLSAASAVIVANPPSPHPEYPRPNAYDLRLELSRNGTPIVDRTIDFNIAVVTVASLSTDQRDYLGMAASAYATLPTNLGKSRVDVPQDGTAPPFGPLVSAIDEVLAKDPGDGHQLAGRGQLTAAQSLQIASELTWDRTVYPPPAEPRPLGVLYTKPDEGDVDQNVDSDRKKFEGQLTGYHATHDAEAARLAKFVYSASAAVQCERLSAGGTVVKGGPSGQDLVGAPLAAFPFPVIAGGAAPLDTAVILEPATPTLKDLFVVPAAYFYALAVALPVQVGIGQRYDMARFDTEPKILQEIQTAIDAGSVLDAEKPVTGATAVTPAQAARRLHALGTVAGSLPEVAFDPQTSAFKVLVTDWLARTEATPDLDRKFWPPEISAQPQAYLDLVLQVVTQSWTPLITEIAARQITSVDKLVQLTDQDWRALFGGQALKLLPPFTQPGTPAQRVEAFIRHLRKFFTVPPGVTPNNGTAPPGAPMLDTSAVDVFARFAVAYSAHGGGAFTFTTPRDATASAAAVADTFPDDADAQAWLTETLDLVEVLYELSAPADAELRFSVMEALYARGFVSKAAVQALTPADFAAALTGTVAYPLAPAIQAAAGGSTAPGPVPPGTFRPVDPDGSLTDCRPPSHLSPFGPVAYLHELLLASAASAPGQPTVPGDPATLGTLLTGRRGPLGELHATHANTETPLPALDLVNESLEKLTAAVATGAPVPGGAVHDTASGTLAGHPLRQPGGADGHDPATLFAAIPEHSSPAAVAVPADEAGAYAGLRNDFTAPVLPYDQPLDVNRSYLGELRTSRFSAMRHFRREITEFVLDPAHEPDGFDPAVWRYPVRFDIAREYLGVSAPEYDVLFAHDLGDEATEGRPALHEVFGFPSATVDDRSWTDTATRVGEFLRRTGLTYCEFLELQQAEFVCFTRARSNEADGHGGFPACEPCDLDDLRMSFGEQDTATALRELMVFVRLWRHVRGHGISLAGLAAYARVLHLFDAGAHVNSDFLRRLAAALMLARDLRLPDAGRLLPLWDSAEPDDRAGAVALLLDAVEDLAEERFHCRRREPEFLKVIAENLDRLSVLAGFDPGTPADTWSAQPTHTLRFVEVLGKIYASDFSVGEILFLFTTDDHLDGDDPFPLQDRIESADDPLSLPETVQADGDHEFSLWKLRRALLDVEVGDEEAGHWSWQRIVTALREQFGYGHDGADADRLLDLGKHFFAAELRRCGCPVDPHERRYRVALPAGDTCPHAWIAPPDGPFGYDETAEELWTELPLRDSAVIERLRELWPLNEREQFAVRDLYFAPRAALAPFAAIFGNFDQAVDRLVQEPDEHERFAFFRREFALFHRRCEVVATHLAAHVRQATGDENAEPGTAAAWRLLRTLLADENFALTPWEDDSGEPPPTRWAPRPGGGAFAAVLGLTGTGLLGEFEVRAPQEEDGELVWRETRGPLSAFGPTRNALNAPVPTVLPALDFELTREQLQFAGIRNGFAFRDRSGEPLGGAQPFAVTWSGVLLIEERGEYRFHACLPGDGDARHNRWRVTLGRGQKSWTVLNHHRPGEPAPAGHSRPVPLRRGAYRITVEFEQTEPDFSRPEDDCPARTGFELKYSGPDSGGEPVVLPFDRLFRDTKDATLGEDIVRSRPTAAALDVESGEAAAAYLTGHYPPTLRDIRRTYQRAFKALLFAERFRLSAHPVAGYRQSELGFLLDHPATFEGTTHHRTDETSFSTHHAWFAPDLLPVSDHYPPETLRPREPAPEDQRSAPSPRRQAALFDWWERVFDYTRLREATERALERPPWLLFADALEQQPDDPGELLRHLGVDLRHAPLVLNYFAPDSTPPIHSVGLPGSAELADERWAVRIRHAESWVRRLRRHFLPADISLARPALWAADDPSAEVDAPPLVSPPRSGNADLTRFVQDGCLERGEPRRYENLERLDDGLRERAREALLAYLCGMRRVPLPWAPARFATEPRDLSDLLLQDVQCGITQRVTRIEDAVTAVQAFVQRARLGLEPGFAVTPRFAAVWEHRFGTFRTWVAARRREVYRENWIEWDDLRTARRSEAFRFLEDELRRTALTVPVPGGLEWWPKTAAHRPPGHPGLPARQVPEPAGIRLERSAPDGLGLLGTPERVARPSWLAPVSFLLDGQNGGNDGPDGPRITTRRKTAAVRKKALTTTKASEVDVLAEPGLPLWLRAAEGLGSGFVRLAAAGLPTAAARFAPRPGGHDDVPPEVDEYYFWVAGSGFFAAADAEQNADAGAVAPGDQGHTDEQTSDWHRPGKVPGLLNWDPEPQVHLYWSRFHHGEFEPPRRSAEGLAVAGGPLRLKFDGRTGDSLRFEVTDLTGTTNAGTTPDGYGDYAGAPPPGFRYDLAADSAVVLPLVAKPSSVPAPQFGLAAYPFFAYVSPGAPLLPPSVHAVASAVAKTLRTHNGFEAALRWYELAYPPLARDNAWTPDEDDAKARDRAVLLDYLETLLQWGETLLCRDSAEASRQAAVVFDSLRRLLGAGPRLVEDHDDGGDPQQVATFVPARAPLNPRLASLYERSADRLALVRNALDGRRLRGRTQRSDAEFWGDAPLRDSEHCDGDCPCCATPYRFGYLIGKAVELANEVRGLGAALLSAYEKGDAEALAALHATHERQLLELALQTRRFQWREADWQVQALNKTKDGALTRLRYFQQLIARGLNAGETGYEALTGVSMVSRTAGNVSEAIAQGIGLIPDIHIGVAGLGPLEANQLPIGTKLANATFATAARIMNALADIAGTGAGLSLTEAGWQRRLEDWQHQLDVTTIEVQQIERQILAAERHRDSALRDLNSHQRQLEHSAEVQDFLRGKFTNGELYTHLQSETAALHRELYELALRASRQAQRAFNNERGHLAREFLPERGWDSLHEGLLAGDRLHVALRQMELAYTDANCREYELTKHLSLRLDFPAAFLRLQTTGAAEIELPEWLFDLDHPGHYLRRIKNVTLSIPCVVGPYVGVHCRLTLLSSTTRVDPRLSGPVAGCCGDRECRCGAGYRPVPDDPRLVHGFAATEAIATSSGQNDSGLFELGFRDERYLPFEFSGAVSRWRLELPPENNRFDFDTLADVVLHLNYTAREGGDVLRKAANDCAQRHLPGAGVRLFDVRHDFPDDWYRLTGGTDGVLPLVLGREHFPFLPAHRRLRVTRLELFAELDHPGGRGELPVRFVAADDHDHEDGRACRCAGRDIHCVTSAGWPSLVHGDLDVSLEPGRSHRADRPLGVFHFPATDLRKVFLLCHYELSDTFTGPA</sequence>
<dbReference type="Pfam" id="PF18276">
    <property type="entry name" value="TcA_TcB_BD"/>
    <property type="match status" value="1"/>
</dbReference>
<feature type="region of interest" description="Disordered" evidence="2">
    <location>
        <begin position="692"/>
        <end position="721"/>
    </location>
</feature>
<feature type="compositionally biased region" description="Low complexity" evidence="2">
    <location>
        <begin position="756"/>
        <end position="768"/>
    </location>
</feature>
<evidence type="ECO:0000256" key="1">
    <source>
        <dbReference type="SAM" id="Coils"/>
    </source>
</evidence>
<dbReference type="OrthoDB" id="9781691at2"/>
<feature type="region of interest" description="Disordered" evidence="2">
    <location>
        <begin position="744"/>
        <end position="768"/>
    </location>
</feature>
<feature type="domain" description="ABC toxin N-terminal" evidence="4">
    <location>
        <begin position="2020"/>
        <end position="2148"/>
    </location>
</feature>
<evidence type="ECO:0000259" key="4">
    <source>
        <dbReference type="Pfam" id="PF20220"/>
    </source>
</evidence>
<dbReference type="InterPro" id="IPR040840">
    <property type="entry name" value="TcA_TcB_BD"/>
</dbReference>
<dbReference type="PATRIC" id="fig|1292037.4.peg.6793"/>
<dbReference type="eggNOG" id="COG3409">
    <property type="taxonomic scope" value="Bacteria"/>
</dbReference>
<dbReference type="Proteomes" id="UP000014139">
    <property type="component" value="Unassembled WGS sequence"/>
</dbReference>
<feature type="compositionally biased region" description="Basic and acidic residues" evidence="2">
    <location>
        <begin position="2346"/>
        <end position="2357"/>
    </location>
</feature>
<dbReference type="Pfam" id="PF20220">
    <property type="entry name" value="ABC_toxin_N"/>
    <property type="match status" value="1"/>
</dbReference>
<accession>R1HTF2</accession>
<name>R1HTF2_9PSEU</name>
<dbReference type="eggNOG" id="COG2351">
    <property type="taxonomic scope" value="Bacteria"/>
</dbReference>
<dbReference type="eggNOG" id="COG3206">
    <property type="taxonomic scope" value="Bacteria"/>
</dbReference>
<dbReference type="EMBL" id="AOUO01000604">
    <property type="protein sequence ID" value="EOD63596.1"/>
    <property type="molecule type" value="Genomic_DNA"/>
</dbReference>
<dbReference type="RefSeq" id="WP_004559674.1">
    <property type="nucleotide sequence ID" value="NZ_AOUO01000604.1"/>
</dbReference>
<organism evidence="5 6">
    <name type="scientific">Amycolatopsis vancoresmycina DSM 44592</name>
    <dbReference type="NCBI Taxonomy" id="1292037"/>
    <lineage>
        <taxon>Bacteria</taxon>
        <taxon>Bacillati</taxon>
        <taxon>Actinomycetota</taxon>
        <taxon>Actinomycetes</taxon>
        <taxon>Pseudonocardiales</taxon>
        <taxon>Pseudonocardiaceae</taxon>
        <taxon>Amycolatopsis</taxon>
    </lineage>
</organism>
<feature type="domain" description="Tc toxin complex TcA C-terminal TcB-binding" evidence="3">
    <location>
        <begin position="2875"/>
        <end position="3174"/>
    </location>
</feature>
<comment type="caution">
    <text evidence="5">The sequence shown here is derived from an EMBL/GenBank/DDBJ whole genome shotgun (WGS) entry which is preliminary data.</text>
</comment>
<feature type="compositionally biased region" description="Basic and acidic residues" evidence="2">
    <location>
        <begin position="1832"/>
        <end position="1843"/>
    </location>
</feature>
<feature type="region of interest" description="Disordered" evidence="2">
    <location>
        <begin position="2338"/>
        <end position="2358"/>
    </location>
</feature>
<reference evidence="5 6" key="1">
    <citation type="submission" date="2013-02" db="EMBL/GenBank/DDBJ databases">
        <title>Draft genome sequence of Amycolatopsis vancoresmycina strain DSM 44592T.</title>
        <authorList>
            <person name="Kumar S."/>
            <person name="Kaur N."/>
            <person name="Kaur C."/>
            <person name="Raghava G.P.S."/>
            <person name="Mayilraj S."/>
        </authorList>
    </citation>
    <scope>NUCLEOTIDE SEQUENCE [LARGE SCALE GENOMIC DNA]</scope>
    <source>
        <strain evidence="5 6">DSM 44592</strain>
    </source>
</reference>
<feature type="region of interest" description="Disordered" evidence="2">
    <location>
        <begin position="1826"/>
        <end position="1848"/>
    </location>
</feature>
<evidence type="ECO:0000313" key="6">
    <source>
        <dbReference type="Proteomes" id="UP000014139"/>
    </source>
</evidence>